<comment type="similarity">
    <text evidence="1">Belongs to the SGT family.</text>
</comment>
<evidence type="ECO:0000256" key="1">
    <source>
        <dbReference type="ARBA" id="ARBA00008175"/>
    </source>
</evidence>
<feature type="region of interest" description="Disordered" evidence="5">
    <location>
        <begin position="305"/>
        <end position="334"/>
    </location>
</feature>
<dbReference type="GO" id="GO:0006620">
    <property type="term" value="P:post-translational protein targeting to endoplasmic reticulum membrane"/>
    <property type="evidence" value="ECO:0007669"/>
    <property type="project" value="TreeGrafter"/>
</dbReference>
<evidence type="ECO:0000313" key="7">
    <source>
        <dbReference type="EMBL" id="GMS83826.1"/>
    </source>
</evidence>
<dbReference type="SMART" id="SM00028">
    <property type="entry name" value="TPR"/>
    <property type="match status" value="3"/>
</dbReference>
<evidence type="ECO:0000256" key="5">
    <source>
        <dbReference type="SAM" id="MobiDB-lite"/>
    </source>
</evidence>
<evidence type="ECO:0000313" key="8">
    <source>
        <dbReference type="Proteomes" id="UP001432027"/>
    </source>
</evidence>
<dbReference type="InterPro" id="IPR047150">
    <property type="entry name" value="SGT"/>
</dbReference>
<dbReference type="GO" id="GO:0072380">
    <property type="term" value="C:TRC complex"/>
    <property type="evidence" value="ECO:0007669"/>
    <property type="project" value="TreeGrafter"/>
</dbReference>
<comment type="caution">
    <text evidence="7">The sequence shown here is derived from an EMBL/GenBank/DDBJ whole genome shotgun (WGS) entry which is preliminary data.</text>
</comment>
<evidence type="ECO:0000256" key="2">
    <source>
        <dbReference type="ARBA" id="ARBA00022737"/>
    </source>
</evidence>
<dbReference type="Gene3D" id="1.20.5.420">
    <property type="entry name" value="Immunoglobulin FC, subunit C"/>
    <property type="match status" value="1"/>
</dbReference>
<feature type="non-terminal residue" evidence="7">
    <location>
        <position position="1"/>
    </location>
</feature>
<dbReference type="PANTHER" id="PTHR45831:SF2">
    <property type="entry name" value="LD24721P"/>
    <property type="match status" value="1"/>
</dbReference>
<accession>A0AAV5SWE4</accession>
<feature type="compositionally biased region" description="Pro residues" evidence="5">
    <location>
        <begin position="320"/>
        <end position="334"/>
    </location>
</feature>
<dbReference type="Proteomes" id="UP001432027">
    <property type="component" value="Unassembled WGS sequence"/>
</dbReference>
<keyword evidence="3 4" id="KW-0802">TPR repeat</keyword>
<dbReference type="InterPro" id="IPR019734">
    <property type="entry name" value="TPR_rpt"/>
</dbReference>
<dbReference type="InterPro" id="IPR032374">
    <property type="entry name" value="SGTA_dimer"/>
</dbReference>
<gene>
    <name evidence="7" type="ORF">PENTCL1PPCAC_6001</name>
</gene>
<evidence type="ECO:0000256" key="3">
    <source>
        <dbReference type="ARBA" id="ARBA00022803"/>
    </source>
</evidence>
<keyword evidence="2" id="KW-0677">Repeat</keyword>
<feature type="repeat" description="TPR" evidence="4">
    <location>
        <begin position="105"/>
        <end position="138"/>
    </location>
</feature>
<dbReference type="PROSITE" id="PS50293">
    <property type="entry name" value="TPR_REGION"/>
    <property type="match status" value="1"/>
</dbReference>
<dbReference type="Pfam" id="PF16546">
    <property type="entry name" value="SGTA_dimer"/>
    <property type="match status" value="1"/>
</dbReference>
<dbReference type="AlphaFoldDB" id="A0AAV5SWE4"/>
<name>A0AAV5SWE4_9BILA</name>
<dbReference type="GO" id="GO:0060090">
    <property type="term" value="F:molecular adaptor activity"/>
    <property type="evidence" value="ECO:0007669"/>
    <property type="project" value="TreeGrafter"/>
</dbReference>
<dbReference type="FunFam" id="1.25.40.10:FF:000732">
    <property type="entry name" value="Small Glutamine-rich Tetratrico repeat protein"/>
    <property type="match status" value="1"/>
</dbReference>
<protein>
    <recommendedName>
        <fullName evidence="6">SGTA homodimerisation domain-containing protein</fullName>
    </recommendedName>
</protein>
<feature type="repeat" description="TPR" evidence="4">
    <location>
        <begin position="172"/>
        <end position="205"/>
    </location>
</feature>
<dbReference type="Gene3D" id="1.25.40.10">
    <property type="entry name" value="Tetratricopeptide repeat domain"/>
    <property type="match status" value="1"/>
</dbReference>
<dbReference type="Pfam" id="PF00515">
    <property type="entry name" value="TPR_1"/>
    <property type="match status" value="2"/>
</dbReference>
<dbReference type="PANTHER" id="PTHR45831">
    <property type="entry name" value="LD24721P"/>
    <property type="match status" value="1"/>
</dbReference>
<sequence length="334" mass="36026">CRSMADAPQPAATHGALTNNEKNLAVSFIQFIRHKVSANQCTDDQIEALEVAVQCLESAFALTDANYAFQPSKSLLDLFTTAEGLPESVGTDPLPEPTPAEIERANVLKEEGNDLMKAAKFDDAIQKYNEAIKLHRDPIYFCNRAAAYCRLDQYDLAIQDCRTALALDPNYSKAYGRMGLALSCQNRYDQAVEAYKKAIELDPSQESYKNNLKIAEDKVRESEAVRAAAPPGMGGPLGGMDFASMLNNPAMLNMANTLMNDPNIQNMMGQLMGQGNGGLNNIFAAGQQLAQQLAETQPDLVEQLRGQFEASGGPGGSNPGNPPNPPQDPPAGSQ</sequence>
<dbReference type="SUPFAM" id="SSF48452">
    <property type="entry name" value="TPR-like"/>
    <property type="match status" value="1"/>
</dbReference>
<dbReference type="InterPro" id="IPR011990">
    <property type="entry name" value="TPR-like_helical_dom_sf"/>
</dbReference>
<dbReference type="GO" id="GO:0016020">
    <property type="term" value="C:membrane"/>
    <property type="evidence" value="ECO:0007669"/>
    <property type="project" value="TreeGrafter"/>
</dbReference>
<dbReference type="EMBL" id="BTSX01000002">
    <property type="protein sequence ID" value="GMS83826.1"/>
    <property type="molecule type" value="Genomic_DNA"/>
</dbReference>
<dbReference type="PROSITE" id="PS50005">
    <property type="entry name" value="TPR"/>
    <property type="match status" value="2"/>
</dbReference>
<keyword evidence="8" id="KW-1185">Reference proteome</keyword>
<reference evidence="7" key="1">
    <citation type="submission" date="2023-10" db="EMBL/GenBank/DDBJ databases">
        <title>Genome assembly of Pristionchus species.</title>
        <authorList>
            <person name="Yoshida K."/>
            <person name="Sommer R.J."/>
        </authorList>
    </citation>
    <scope>NUCLEOTIDE SEQUENCE</scope>
    <source>
        <strain evidence="7">RS0144</strain>
    </source>
</reference>
<evidence type="ECO:0000259" key="6">
    <source>
        <dbReference type="Pfam" id="PF16546"/>
    </source>
</evidence>
<proteinExistence type="inferred from homology"/>
<organism evidence="7 8">
    <name type="scientific">Pristionchus entomophagus</name>
    <dbReference type="NCBI Taxonomy" id="358040"/>
    <lineage>
        <taxon>Eukaryota</taxon>
        <taxon>Metazoa</taxon>
        <taxon>Ecdysozoa</taxon>
        <taxon>Nematoda</taxon>
        <taxon>Chromadorea</taxon>
        <taxon>Rhabditida</taxon>
        <taxon>Rhabditina</taxon>
        <taxon>Diplogasteromorpha</taxon>
        <taxon>Diplogasteroidea</taxon>
        <taxon>Neodiplogasteridae</taxon>
        <taxon>Pristionchus</taxon>
    </lineage>
</organism>
<evidence type="ECO:0000256" key="4">
    <source>
        <dbReference type="PROSITE-ProRule" id="PRU00339"/>
    </source>
</evidence>
<feature type="domain" description="SGTA homodimerisation" evidence="6">
    <location>
        <begin position="20"/>
        <end position="80"/>
    </location>
</feature>